<organism evidence="1 2">
    <name type="scientific">Tipula oleracea nudivirus</name>
    <dbReference type="NCBI Taxonomy" id="1546257"/>
    <lineage>
        <taxon>Viruses</taxon>
        <taxon>Viruses incertae sedis</taxon>
        <taxon>Naldaviricetes</taxon>
        <taxon>Lefavirales</taxon>
        <taxon>Nudiviridae</taxon>
        <taxon>Deltanudivirus</taxon>
        <taxon>Deltanudivirus tipoleraceae</taxon>
    </lineage>
</organism>
<evidence type="ECO:0000313" key="2">
    <source>
        <dbReference type="Proteomes" id="UP000201058"/>
    </source>
</evidence>
<reference evidence="1 2" key="1">
    <citation type="journal article" date="2015" name="J. Virol.">
        <title>The genome of the nucleopolyhedrosis-causing virus from Tipula oleracea sheds new light on the Nudiviridae family.</title>
        <authorList>
            <person name="Bezier A."/>
            <person name="Theze J."/>
            <person name="Gavory F."/>
            <person name="Gaillard J."/>
            <person name="Poulain J."/>
            <person name="Drezen J.M."/>
            <person name="Herniou E.A."/>
        </authorList>
    </citation>
    <scope>NUCLEOTIDE SEQUENCE [LARGE SCALE GENOMIC DNA]</scope>
    <source>
        <strain evidence="1">35</strain>
    </source>
</reference>
<evidence type="ECO:0000313" key="1">
    <source>
        <dbReference type="EMBL" id="AJD20172.1"/>
    </source>
</evidence>
<gene>
    <name evidence="1" type="ORF">TONV_112</name>
</gene>
<name>A0A0B4VG23_9VIRU</name>
<dbReference type="GeneID" id="22921826"/>
<dbReference type="KEGG" id="vg:22921826"/>
<keyword evidence="2" id="KW-1185">Reference proteome</keyword>
<dbReference type="EMBL" id="KM610234">
    <property type="protein sequence ID" value="AJD20172.1"/>
    <property type="molecule type" value="Genomic_DNA"/>
</dbReference>
<proteinExistence type="predicted"/>
<accession>A0A0B4VG23</accession>
<sequence length="408" mass="47812">MDIDITDFDENTTVTYNENKPDIQYKLAVPLRVQKSISEYCDLLQTFDSVVTDAFFENYLINLNGWNSTIEILNVKKISRKEAIHNVFELLRSTYPQLKSLAQGDIENDDSGVSFDSLSDLFPLIFHFYETILNNNDVEQIIPTLYSFNDTKHTYDYNDYQHNKGELLSNISYILKSTIGFNTESNILLPLTNTEYITTTIYMLVLLLNTKIIDKNTQLVNNVITPTKLTLNILGCTILNGFTDKCSKVLWIEESTRPSMAKLILSNVYSKFPQLKSVYSKNDFYKIQNEHHNIQQYLNENYSMFNLYPYILTFNFNDKNRILFNISEIIKNFNNDIVEKNNTLPEEQRQRIFGDDFHIQLYDTIEEYIRENKLENNVIIFDEKFLLKLKNIEGFANLLINYLPNTKL</sequence>
<dbReference type="RefSeq" id="YP_009116759.1">
    <property type="nucleotide sequence ID" value="NC_026242.1"/>
</dbReference>
<dbReference type="Proteomes" id="UP000201058">
    <property type="component" value="Segment"/>
</dbReference>
<protein>
    <submittedName>
        <fullName evidence="1">Uncharacterized protein</fullName>
    </submittedName>
</protein>